<reference evidence="2 3" key="1">
    <citation type="submission" date="2009-01" db="EMBL/GenBank/DDBJ databases">
        <title>Complete sequence of Clostridium cellulolyticum H10.</title>
        <authorList>
            <consortium name="US DOE Joint Genome Institute"/>
            <person name="Lucas S."/>
            <person name="Copeland A."/>
            <person name="Lapidus A."/>
            <person name="Glavina del Rio T."/>
            <person name="Dalin E."/>
            <person name="Tice H."/>
            <person name="Bruce D."/>
            <person name="Goodwin L."/>
            <person name="Pitluck S."/>
            <person name="Chertkov O."/>
            <person name="Saunders E."/>
            <person name="Brettin T."/>
            <person name="Detter J.C."/>
            <person name="Han C."/>
            <person name="Larimer F."/>
            <person name="Land M."/>
            <person name="Hauser L."/>
            <person name="Kyrpides N."/>
            <person name="Ivanova N."/>
            <person name="Zhou J."/>
            <person name="Richardson P."/>
        </authorList>
    </citation>
    <scope>NUCLEOTIDE SEQUENCE [LARGE SCALE GENOMIC DNA]</scope>
    <source>
        <strain evidence="3">ATCC 35319 / DSM 5812 / JCM 6584 / H10</strain>
    </source>
</reference>
<dbReference type="Proteomes" id="UP000001349">
    <property type="component" value="Chromosome"/>
</dbReference>
<dbReference type="AlphaFoldDB" id="B8I6U3"/>
<keyword evidence="1" id="KW-0812">Transmembrane</keyword>
<keyword evidence="1" id="KW-1133">Transmembrane helix</keyword>
<feature type="transmembrane region" description="Helical" evidence="1">
    <location>
        <begin position="52"/>
        <end position="70"/>
    </location>
</feature>
<feature type="transmembrane region" description="Helical" evidence="1">
    <location>
        <begin position="161"/>
        <end position="182"/>
    </location>
</feature>
<dbReference type="RefSeq" id="WP_015926022.1">
    <property type="nucleotide sequence ID" value="NC_011898.1"/>
</dbReference>
<keyword evidence="1" id="KW-0472">Membrane</keyword>
<protein>
    <submittedName>
        <fullName evidence="2">Uncharacterized protein</fullName>
    </submittedName>
</protein>
<keyword evidence="3" id="KW-1185">Reference proteome</keyword>
<proteinExistence type="predicted"/>
<dbReference type="eggNOG" id="ENOG50337EY">
    <property type="taxonomic scope" value="Bacteria"/>
</dbReference>
<accession>B8I6U3</accession>
<gene>
    <name evidence="2" type="ordered locus">Ccel_2607</name>
</gene>
<dbReference type="HOGENOM" id="CLU_095619_0_0_9"/>
<name>B8I6U3_RUMCH</name>
<evidence type="ECO:0000313" key="2">
    <source>
        <dbReference type="EMBL" id="ACL76935.1"/>
    </source>
</evidence>
<dbReference type="EMBL" id="CP001348">
    <property type="protein sequence ID" value="ACL76935.1"/>
    <property type="molecule type" value="Genomic_DNA"/>
</dbReference>
<evidence type="ECO:0000313" key="3">
    <source>
        <dbReference type="Proteomes" id="UP000001349"/>
    </source>
</evidence>
<organism evidence="2 3">
    <name type="scientific">Ruminiclostridium cellulolyticum (strain ATCC 35319 / DSM 5812 / JCM 6584 / H10)</name>
    <name type="common">Clostridium cellulolyticum</name>
    <dbReference type="NCBI Taxonomy" id="394503"/>
    <lineage>
        <taxon>Bacteria</taxon>
        <taxon>Bacillati</taxon>
        <taxon>Bacillota</taxon>
        <taxon>Clostridia</taxon>
        <taxon>Eubacteriales</taxon>
        <taxon>Oscillospiraceae</taxon>
        <taxon>Ruminiclostridium</taxon>
    </lineage>
</organism>
<feature type="transmembrane region" description="Helical" evidence="1">
    <location>
        <begin position="82"/>
        <end position="101"/>
    </location>
</feature>
<evidence type="ECO:0000256" key="1">
    <source>
        <dbReference type="SAM" id="Phobius"/>
    </source>
</evidence>
<dbReference type="KEGG" id="cce:Ccel_2607"/>
<dbReference type="STRING" id="394503.Ccel_2607"/>
<sequence precursor="true">MKLKKVSKYMLSEMKNSILIFYLVILFITIFFSVSASDGNTSFNGMEMASSIFLFVLGLNSFKTNYLFLLSNGIPRRTQFRGFFLAAISVAAGIAVINRIFEALFTRVINYNNMFDMIYKQVTQSPVNSTISISWSITVSMFAITLGYFITLAYYRMAKTLKIIISIGVPAFFFVILPYFAFKWSSIETINRVESTIRTLFGVNGEYRPMNAVVTFLVLTVALSALSYLLIRKAPVKEN</sequence>
<feature type="transmembrane region" description="Helical" evidence="1">
    <location>
        <begin position="210"/>
        <end position="231"/>
    </location>
</feature>
<feature type="transmembrane region" description="Helical" evidence="1">
    <location>
        <begin position="133"/>
        <end position="154"/>
    </location>
</feature>
<dbReference type="OrthoDB" id="1852297at2"/>